<evidence type="ECO:0000256" key="9">
    <source>
        <dbReference type="ARBA" id="ARBA00022723"/>
    </source>
</evidence>
<dbReference type="EMBL" id="KE345186">
    <property type="protein sequence ID" value="EXB95062.1"/>
    <property type="molecule type" value="Genomic_DNA"/>
</dbReference>
<evidence type="ECO:0000256" key="1">
    <source>
        <dbReference type="ARBA" id="ARBA00001936"/>
    </source>
</evidence>
<evidence type="ECO:0000256" key="12">
    <source>
        <dbReference type="ARBA" id="ARBA00023136"/>
    </source>
</evidence>
<evidence type="ECO:0000256" key="4">
    <source>
        <dbReference type="ARBA" id="ARBA00004922"/>
    </source>
</evidence>
<evidence type="ECO:0000256" key="2">
    <source>
        <dbReference type="ARBA" id="ARBA00001946"/>
    </source>
</evidence>
<dbReference type="GO" id="GO:0004576">
    <property type="term" value="F:oligosaccharyl transferase activity"/>
    <property type="evidence" value="ECO:0007669"/>
    <property type="project" value="InterPro"/>
</dbReference>
<keyword evidence="13" id="KW-0464">Manganese</keyword>
<evidence type="ECO:0000256" key="13">
    <source>
        <dbReference type="ARBA" id="ARBA00023211"/>
    </source>
</evidence>
<dbReference type="InterPro" id="IPR003674">
    <property type="entry name" value="Oligo_trans_STT3"/>
</dbReference>
<keyword evidence="9" id="KW-0479">Metal-binding</keyword>
<dbReference type="PANTHER" id="PTHR13872">
    <property type="entry name" value="DOLICHYL-DIPHOSPHOOLIGOSACCHARIDE--PROTEIN GLYCOSYLTRANSFERASE SUBUNIT"/>
    <property type="match status" value="1"/>
</dbReference>
<name>W9RTG6_9ROSA</name>
<evidence type="ECO:0000256" key="5">
    <source>
        <dbReference type="ARBA" id="ARBA00010810"/>
    </source>
</evidence>
<gene>
    <name evidence="14" type="ORF">L484_003540</name>
</gene>
<comment type="similarity">
    <text evidence="5">Belongs to the STT3 family.</text>
</comment>
<keyword evidence="11" id="KW-1133">Transmembrane helix</keyword>
<dbReference type="AlphaFoldDB" id="W9RTG6"/>
<keyword evidence="15" id="KW-1185">Reference proteome</keyword>
<comment type="cofactor">
    <cofactor evidence="2">
        <name>Mg(2+)</name>
        <dbReference type="ChEBI" id="CHEBI:18420"/>
    </cofactor>
</comment>
<keyword evidence="8" id="KW-0812">Transmembrane</keyword>
<evidence type="ECO:0000313" key="15">
    <source>
        <dbReference type="Proteomes" id="UP000030645"/>
    </source>
</evidence>
<dbReference type="GO" id="GO:0012505">
    <property type="term" value="C:endomembrane system"/>
    <property type="evidence" value="ECO:0007669"/>
    <property type="project" value="UniProtKB-SubCell"/>
</dbReference>
<evidence type="ECO:0000256" key="3">
    <source>
        <dbReference type="ARBA" id="ARBA00004127"/>
    </source>
</evidence>
<proteinExistence type="inferred from homology"/>
<keyword evidence="7" id="KW-0808">Transferase</keyword>
<dbReference type="Proteomes" id="UP000030645">
    <property type="component" value="Unassembled WGS sequence"/>
</dbReference>
<keyword evidence="10" id="KW-0460">Magnesium</keyword>
<dbReference type="STRING" id="981085.W9RTG6"/>
<dbReference type="PANTHER" id="PTHR13872:SF1">
    <property type="entry name" value="DOLICHYL-DIPHOSPHOOLIGOSACCHARIDE--PROTEIN GLYCOSYLTRANSFERASE SUBUNIT STT3B"/>
    <property type="match status" value="1"/>
</dbReference>
<protein>
    <submittedName>
        <fullName evidence="14">Uncharacterized protein</fullName>
    </submittedName>
</protein>
<accession>W9RTG6</accession>
<dbReference type="GO" id="GO:0016020">
    <property type="term" value="C:membrane"/>
    <property type="evidence" value="ECO:0007669"/>
    <property type="project" value="InterPro"/>
</dbReference>
<comment type="subcellular location">
    <subcellularLocation>
        <location evidence="3">Endomembrane system</location>
        <topology evidence="3">Multi-pass membrane protein</topology>
    </subcellularLocation>
</comment>
<evidence type="ECO:0000313" key="14">
    <source>
        <dbReference type="EMBL" id="EXB95062.1"/>
    </source>
</evidence>
<dbReference type="GO" id="GO:0046872">
    <property type="term" value="F:metal ion binding"/>
    <property type="evidence" value="ECO:0007669"/>
    <property type="project" value="UniProtKB-KW"/>
</dbReference>
<comment type="cofactor">
    <cofactor evidence="1">
        <name>Mn(2+)</name>
        <dbReference type="ChEBI" id="CHEBI:29035"/>
    </cofactor>
</comment>
<dbReference type="eggNOG" id="KOG2292">
    <property type="taxonomic scope" value="Eukaryota"/>
</dbReference>
<evidence type="ECO:0000256" key="8">
    <source>
        <dbReference type="ARBA" id="ARBA00022692"/>
    </source>
</evidence>
<keyword evidence="12" id="KW-0472">Membrane</keyword>
<evidence type="ECO:0000256" key="6">
    <source>
        <dbReference type="ARBA" id="ARBA00022676"/>
    </source>
</evidence>
<comment type="pathway">
    <text evidence="4">Protein modification; protein glycosylation.</text>
</comment>
<dbReference type="UniPathway" id="UPA00378"/>
<evidence type="ECO:0000256" key="10">
    <source>
        <dbReference type="ARBA" id="ARBA00022842"/>
    </source>
</evidence>
<evidence type="ECO:0000256" key="11">
    <source>
        <dbReference type="ARBA" id="ARBA00022989"/>
    </source>
</evidence>
<reference evidence="15" key="1">
    <citation type="submission" date="2013-01" db="EMBL/GenBank/DDBJ databases">
        <title>Draft Genome Sequence of a Mulberry Tree, Morus notabilis C.K. Schneid.</title>
        <authorList>
            <person name="He N."/>
            <person name="Zhao S."/>
        </authorList>
    </citation>
    <scope>NUCLEOTIDE SEQUENCE</scope>
</reference>
<evidence type="ECO:0000256" key="7">
    <source>
        <dbReference type="ARBA" id="ARBA00022679"/>
    </source>
</evidence>
<organism evidence="14 15">
    <name type="scientific">Morus notabilis</name>
    <dbReference type="NCBI Taxonomy" id="981085"/>
    <lineage>
        <taxon>Eukaryota</taxon>
        <taxon>Viridiplantae</taxon>
        <taxon>Streptophyta</taxon>
        <taxon>Embryophyta</taxon>
        <taxon>Tracheophyta</taxon>
        <taxon>Spermatophyta</taxon>
        <taxon>Magnoliopsida</taxon>
        <taxon>eudicotyledons</taxon>
        <taxon>Gunneridae</taxon>
        <taxon>Pentapetalae</taxon>
        <taxon>rosids</taxon>
        <taxon>fabids</taxon>
        <taxon>Rosales</taxon>
        <taxon>Moraceae</taxon>
        <taxon>Moreae</taxon>
        <taxon>Morus</taxon>
    </lineage>
</organism>
<sequence>MKKESKKDYIDNNHYTLNGRTSRVCFLPLLGIVPRLVHFLYKLSYYRFGELTTEYGKPPGYDRARGVEIGNKDIKLEYLEEAFTTSNWIVRIYKVKPPNNRW</sequence>
<keyword evidence="6" id="KW-0328">Glycosyltransferase</keyword>